<proteinExistence type="predicted"/>
<geneLocation type="plasmid" evidence="1">
    <name>unnamed</name>
</geneLocation>
<keyword evidence="2" id="KW-1185">Reference proteome</keyword>
<dbReference type="EMBL" id="CP032230">
    <property type="protein sequence ID" value="QBJ94479.1"/>
    <property type="molecule type" value="Genomic_DNA"/>
</dbReference>
<dbReference type="KEGG" id="sseo:D0Z67_29365"/>
<evidence type="ECO:0000313" key="2">
    <source>
        <dbReference type="Proteomes" id="UP000292547"/>
    </source>
</evidence>
<accession>A0A4P6U348</accession>
<dbReference type="Proteomes" id="UP000292547">
    <property type="component" value="Plasmid unnamed"/>
</dbReference>
<evidence type="ECO:0000313" key="1">
    <source>
        <dbReference type="EMBL" id="QBJ94479.1"/>
    </source>
</evidence>
<keyword evidence="1" id="KW-0614">Plasmid</keyword>
<name>A0A4P6U348_STRSO</name>
<dbReference type="AlphaFoldDB" id="A0A4P6U348"/>
<organism evidence="1 2">
    <name type="scientific">Streptomyces seoulensis</name>
    <dbReference type="NCBI Taxonomy" id="73044"/>
    <lineage>
        <taxon>Bacteria</taxon>
        <taxon>Bacillati</taxon>
        <taxon>Actinomycetota</taxon>
        <taxon>Actinomycetes</taxon>
        <taxon>Kitasatosporales</taxon>
        <taxon>Streptomycetaceae</taxon>
        <taxon>Streptomyces</taxon>
    </lineage>
</organism>
<dbReference type="STRING" id="73044.GCA_000725795_04866"/>
<reference evidence="1 2" key="1">
    <citation type="submission" date="2018-08" db="EMBL/GenBank/DDBJ databases">
        <title>The complete genome sequence of Streptomyces seoulensis, a pioneer strain for nickel superoxide dismutase discovery.</title>
        <authorList>
            <person name="Shin J."/>
            <person name="Lee J.-S."/>
            <person name="Lee E.-J."/>
            <person name="Youn H.-D."/>
        </authorList>
    </citation>
    <scope>NUCLEOTIDE SEQUENCE [LARGE SCALE GENOMIC DNA]</scope>
    <source>
        <strain evidence="1 2">KCTC 9819</strain>
        <plasmid evidence="1 2">unnamed</plasmid>
    </source>
</reference>
<protein>
    <submittedName>
        <fullName evidence="1">Uncharacterized protein</fullName>
    </submittedName>
</protein>
<gene>
    <name evidence="1" type="ORF">D0Z67_29365</name>
</gene>
<sequence length="125" mass="14207">MAERHGWAPPLAWDDDTIDDPTAVPVTEGPEPVATDGDNLAARWLMGESVVLTEDAKREVLLHLFEWTNDTAAEIAEKLDLSPVAAEKRWERAKKAAALEGRRMWRRVYQPRERTLKQNEMEEAA</sequence>